<sequence>MTACTAEDGNPWGYAEAELTVEEPTVGAAFEVESFELEVNTVRLITTSTTSAGSGEFDPQNPPPGCNLCHGGHCHCDGELISYEDLRAQVASGGGTSQRVVANIDPSEAITSAGTVSLGDASIGERLALDTVELELAGLRVDGTLTRDGQEIPTTMSLPGIAGMKFSAPATIAFGPDAPEMQSMNIALDWRDDWLQVVNIDELETGDNGEIVIASTSNRGPAEAIVAAIANSSIAVEVHSE</sequence>
<reference evidence="1 2" key="1">
    <citation type="submission" date="2019-06" db="EMBL/GenBank/DDBJ databases">
        <title>Persicimonas caeni gen. nov., sp. nov., a predatory bacterium isolated from solar saltern.</title>
        <authorList>
            <person name="Wang S."/>
        </authorList>
    </citation>
    <scope>NUCLEOTIDE SEQUENCE [LARGE SCALE GENOMIC DNA]</scope>
    <source>
        <strain evidence="1 2">YN101</strain>
    </source>
</reference>
<evidence type="ECO:0000313" key="2">
    <source>
        <dbReference type="Proteomes" id="UP000315995"/>
    </source>
</evidence>
<accession>A0A4Y6PSU8</accession>
<dbReference type="OrthoDB" id="5497161at2"/>
<gene>
    <name evidence="1" type="ORF">FIV42_11875</name>
</gene>
<protein>
    <submittedName>
        <fullName evidence="1">Uncharacterized protein</fullName>
    </submittedName>
</protein>
<dbReference type="AlphaFoldDB" id="A0A4Y6PSU8"/>
<dbReference type="Proteomes" id="UP000315995">
    <property type="component" value="Chromosome"/>
</dbReference>
<proteinExistence type="predicted"/>
<name>A0A4Y6PSU8_PERCE</name>
<evidence type="ECO:0000313" key="1">
    <source>
        <dbReference type="EMBL" id="QDG51414.1"/>
    </source>
</evidence>
<dbReference type="RefSeq" id="WP_141197897.1">
    <property type="nucleotide sequence ID" value="NZ_CP041186.1"/>
</dbReference>
<accession>A0A5B8Y3Y6</accession>
<dbReference type="EMBL" id="CP041186">
    <property type="protein sequence ID" value="QDG51414.1"/>
    <property type="molecule type" value="Genomic_DNA"/>
</dbReference>
<keyword evidence="2" id="KW-1185">Reference proteome</keyword>
<organism evidence="1 2">
    <name type="scientific">Persicimonas caeni</name>
    <dbReference type="NCBI Taxonomy" id="2292766"/>
    <lineage>
        <taxon>Bacteria</taxon>
        <taxon>Deltaproteobacteria</taxon>
        <taxon>Bradymonadales</taxon>
        <taxon>Bradymonadaceae</taxon>
        <taxon>Persicimonas</taxon>
    </lineage>
</organism>